<reference evidence="6 7" key="1">
    <citation type="submission" date="2008-07" db="EMBL/GenBank/DDBJ databases">
        <authorList>
            <person name="El-Sayed N."/>
            <person name="Caler E."/>
            <person name="Inman J."/>
            <person name="Amedeo P."/>
            <person name="Hass B."/>
            <person name="Wortman J."/>
        </authorList>
    </citation>
    <scope>NUCLEOTIDE SEQUENCE [LARGE SCALE GENOMIC DNA]</scope>
    <source>
        <strain evidence="7">ATCC 50983 / TXsc</strain>
    </source>
</reference>
<feature type="domain" description="eIF3a PCI" evidence="5">
    <location>
        <begin position="8"/>
        <end position="424"/>
    </location>
</feature>
<dbReference type="GO" id="GO:0002188">
    <property type="term" value="P:translation reinitiation"/>
    <property type="evidence" value="ECO:0007669"/>
    <property type="project" value="TreeGrafter"/>
</dbReference>
<evidence type="ECO:0000259" key="5">
    <source>
        <dbReference type="Pfam" id="PF22591"/>
    </source>
</evidence>
<dbReference type="OMA" id="YLAYRMS"/>
<dbReference type="GeneID" id="9039437"/>
<dbReference type="InterPro" id="IPR054711">
    <property type="entry name" value="eIF3a_PCI_TPR-like"/>
</dbReference>
<dbReference type="GO" id="GO:0003729">
    <property type="term" value="F:mRNA binding"/>
    <property type="evidence" value="ECO:0007669"/>
    <property type="project" value="TreeGrafter"/>
</dbReference>
<dbReference type="EMBL" id="GG671131">
    <property type="protein sequence ID" value="EER19198.1"/>
    <property type="molecule type" value="Genomic_DNA"/>
</dbReference>
<evidence type="ECO:0000256" key="2">
    <source>
        <dbReference type="ARBA" id="ARBA00022540"/>
    </source>
</evidence>
<feature type="compositionally biased region" description="Low complexity" evidence="4">
    <location>
        <begin position="876"/>
        <end position="891"/>
    </location>
</feature>
<dbReference type="RefSeq" id="XP_002787402.1">
    <property type="nucleotide sequence ID" value="XM_002787356.1"/>
</dbReference>
<dbReference type="InterPro" id="IPR027512">
    <property type="entry name" value="EIF3A"/>
</dbReference>
<dbReference type="Proteomes" id="UP000007800">
    <property type="component" value="Unassembled WGS sequence"/>
</dbReference>
<dbReference type="GO" id="GO:0043614">
    <property type="term" value="C:multi-eIF complex"/>
    <property type="evidence" value="ECO:0007669"/>
    <property type="project" value="TreeGrafter"/>
</dbReference>
<dbReference type="PANTHER" id="PTHR14005">
    <property type="entry name" value="EUKARYOTIC TRANSLATION INITIATION FACTOR 3, THETA SUBUNIT"/>
    <property type="match status" value="1"/>
</dbReference>
<accession>C5K8J1</accession>
<dbReference type="GO" id="GO:0071541">
    <property type="term" value="C:eukaryotic translation initiation factor 3 complex, eIF3m"/>
    <property type="evidence" value="ECO:0007669"/>
    <property type="project" value="TreeGrafter"/>
</dbReference>
<keyword evidence="7" id="KW-1185">Reference proteome</keyword>
<evidence type="ECO:0000256" key="4">
    <source>
        <dbReference type="SAM" id="MobiDB-lite"/>
    </source>
</evidence>
<feature type="region of interest" description="Disordered" evidence="4">
    <location>
        <begin position="591"/>
        <end position="618"/>
    </location>
</feature>
<dbReference type="GO" id="GO:0001732">
    <property type="term" value="P:formation of cytoplasmic translation initiation complex"/>
    <property type="evidence" value="ECO:0007669"/>
    <property type="project" value="TreeGrafter"/>
</dbReference>
<sequence length="917" mass="102369">MSYYIRPEAVLKRADELIEIGEYQAAIDLLGQAASSRRFKYNFTPAVEAIMDKFLRLCVQMKQVRQAKEGLIQYRSITQHTQVQSLEDMLTLFRTLSEERMEKAGQKCSVVITGDSPDPITPDSVMLASLGQDPTDHDEIEFREAVRDMWETYRTVLETVRTNAKLEGLYYSTAYKALEFVKKQNRRVEAKRLCDLFRSHWASAKKPMTSIGASQNINPNDPGVVSRVLALRFACVNTAMDMGLWSLAFTVLEDVHTFISKKRPAPTAIQLLQYFDRLSNVLGSTYMMESINPRSLADNDTHQAVQRLFHAQALLKYLYLLRQVRTQHSSADPSGVDAQEGVADLPSLEATAARTVLAILAVSPTSRGFMGVSPSVGERADRLDALLGRDVMPTRESLEAELIEKKGIELAPADVRKLFEAITTAEQKADTAGTVDDGLCAKIDGMLKALPEACCGAYAPSIRRNVVELVVSSMAQTPNKSTTYDDISRVTSTCGTIADITDLIDRASSKGPIVVKDEQDAVEKRMIPVVDDATSTLHFEVLSEKAAVATADGEAQTSLKLEDYTQGNKERAEREAARAAAALKAAQEAAAAEKKRAEESRKKKLMERQEMEARKKDLPRTTAMLESVKQQAKAFGPNHVTTITIDGKARDVQTIADHEVIKIDRQELDDVRRKQLLKERTIRINFRREESKRVEYTERAIREKEGPHIRTWREHVDINRMKRYEELQAQRQAAMEELIASRKEDKAALKPAMSVVEGWISERMTERDEKRMKKIEEARSAWKARMVREKLERALNKLASFESQKQQEEEDEEESLRRSTSAASGSPRKASASPSARVISRGGGLGLSTDVAASRNAFKMHARESSPEPEDGGSWRRPAAAASRFGAASSAGKYVPPSRRGLPAGRDADGFTEVRRH</sequence>
<dbReference type="FunCoup" id="C5K8J1">
    <property type="interactions" value="652"/>
</dbReference>
<dbReference type="Pfam" id="PF22591">
    <property type="entry name" value="eIF3a_PCI_TPR-like"/>
    <property type="match status" value="1"/>
</dbReference>
<dbReference type="InParanoid" id="C5K8J1"/>
<keyword evidence="3" id="KW-0648">Protein biosynthesis</keyword>
<dbReference type="GO" id="GO:0003743">
    <property type="term" value="F:translation initiation factor activity"/>
    <property type="evidence" value="ECO:0007669"/>
    <property type="project" value="UniProtKB-KW"/>
</dbReference>
<feature type="compositionally biased region" description="Low complexity" evidence="4">
    <location>
        <begin position="821"/>
        <end position="837"/>
    </location>
</feature>
<organism evidence="7">
    <name type="scientific">Perkinsus marinus (strain ATCC 50983 / TXsc)</name>
    <dbReference type="NCBI Taxonomy" id="423536"/>
    <lineage>
        <taxon>Eukaryota</taxon>
        <taxon>Sar</taxon>
        <taxon>Alveolata</taxon>
        <taxon>Perkinsozoa</taxon>
        <taxon>Perkinsea</taxon>
        <taxon>Perkinsida</taxon>
        <taxon>Perkinsidae</taxon>
        <taxon>Perkinsus</taxon>
    </lineage>
</organism>
<keyword evidence="1" id="KW-0963">Cytoplasm</keyword>
<proteinExistence type="predicted"/>
<dbReference type="OrthoDB" id="1938156at2759"/>
<feature type="region of interest" description="Disordered" evidence="4">
    <location>
        <begin position="799"/>
        <end position="917"/>
    </location>
</feature>
<name>C5K8J1_PERM5</name>
<gene>
    <name evidence="6" type="ORF">Pmar_PMAR028663</name>
</gene>
<evidence type="ECO:0000313" key="7">
    <source>
        <dbReference type="Proteomes" id="UP000007800"/>
    </source>
</evidence>
<dbReference type="PANTHER" id="PTHR14005:SF0">
    <property type="entry name" value="EUKARYOTIC TRANSLATION INITIATION FACTOR 3 SUBUNIT A"/>
    <property type="match status" value="1"/>
</dbReference>
<protein>
    <recommendedName>
        <fullName evidence="5">eIF3a PCI domain-containing protein</fullName>
    </recommendedName>
</protein>
<dbReference type="Gene3D" id="4.10.860.10">
    <property type="entry name" value="UVR domain"/>
    <property type="match status" value="1"/>
</dbReference>
<feature type="compositionally biased region" description="Basic and acidic residues" evidence="4">
    <location>
        <begin position="906"/>
        <end position="917"/>
    </location>
</feature>
<evidence type="ECO:0000313" key="6">
    <source>
        <dbReference type="EMBL" id="EER19198.1"/>
    </source>
</evidence>
<dbReference type="AlphaFoldDB" id="C5K8J1"/>
<evidence type="ECO:0000256" key="1">
    <source>
        <dbReference type="ARBA" id="ARBA00022490"/>
    </source>
</evidence>
<evidence type="ECO:0000256" key="3">
    <source>
        <dbReference type="ARBA" id="ARBA00022917"/>
    </source>
</evidence>
<dbReference type="GO" id="GO:0071540">
    <property type="term" value="C:eukaryotic translation initiation factor 3 complex, eIF3e"/>
    <property type="evidence" value="ECO:0007669"/>
    <property type="project" value="TreeGrafter"/>
</dbReference>
<keyword evidence="2" id="KW-0396">Initiation factor</keyword>